<feature type="compositionally biased region" description="Low complexity" evidence="1">
    <location>
        <begin position="452"/>
        <end position="470"/>
    </location>
</feature>
<feature type="region of interest" description="Disordered" evidence="1">
    <location>
        <begin position="425"/>
        <end position="502"/>
    </location>
</feature>
<dbReference type="AlphaFoldDB" id="A0A0L7R4R5"/>
<feature type="transmembrane region" description="Helical" evidence="2">
    <location>
        <begin position="526"/>
        <end position="549"/>
    </location>
</feature>
<feature type="transmembrane region" description="Helical" evidence="2">
    <location>
        <begin position="243"/>
        <end position="264"/>
    </location>
</feature>
<keyword evidence="4" id="KW-1185">Reference proteome</keyword>
<feature type="compositionally biased region" description="Basic residues" evidence="1">
    <location>
        <begin position="96"/>
        <end position="105"/>
    </location>
</feature>
<feature type="compositionally biased region" description="Basic and acidic residues" evidence="1">
    <location>
        <begin position="492"/>
        <end position="502"/>
    </location>
</feature>
<organism evidence="3 4">
    <name type="scientific">Habropoda laboriosa</name>
    <dbReference type="NCBI Taxonomy" id="597456"/>
    <lineage>
        <taxon>Eukaryota</taxon>
        <taxon>Metazoa</taxon>
        <taxon>Ecdysozoa</taxon>
        <taxon>Arthropoda</taxon>
        <taxon>Hexapoda</taxon>
        <taxon>Insecta</taxon>
        <taxon>Pterygota</taxon>
        <taxon>Neoptera</taxon>
        <taxon>Endopterygota</taxon>
        <taxon>Hymenoptera</taxon>
        <taxon>Apocrita</taxon>
        <taxon>Aculeata</taxon>
        <taxon>Apoidea</taxon>
        <taxon>Anthophila</taxon>
        <taxon>Apidae</taxon>
        <taxon>Habropoda</taxon>
    </lineage>
</organism>
<evidence type="ECO:0000313" key="3">
    <source>
        <dbReference type="EMBL" id="KOC65761.1"/>
    </source>
</evidence>
<name>A0A0L7R4R5_9HYME</name>
<keyword evidence="2" id="KW-0472">Membrane</keyword>
<dbReference type="EMBL" id="KQ414657">
    <property type="protein sequence ID" value="KOC65761.1"/>
    <property type="molecule type" value="Genomic_DNA"/>
</dbReference>
<feature type="region of interest" description="Disordered" evidence="1">
    <location>
        <begin position="1"/>
        <end position="24"/>
    </location>
</feature>
<dbReference type="STRING" id="597456.A0A0L7R4R5"/>
<evidence type="ECO:0000313" key="4">
    <source>
        <dbReference type="Proteomes" id="UP000053825"/>
    </source>
</evidence>
<feature type="compositionally biased region" description="Basic residues" evidence="1">
    <location>
        <begin position="207"/>
        <end position="222"/>
    </location>
</feature>
<sequence length="572" mass="63897">MTVTPSTSDVADKAVSTDDGGSGIEVTRLEAVLAALVETKVEAIKASSALSKRSGSAPASPRRHRLTSTSTASSSLNHQHRRKSKTRRKASESPRRPRKKRKHSKSPNIIHGVVRDVQAGLDSRLELFGMDGDQDLTLINFERTRETLSDSCEYPQLHRSASYFPQSTAQLKIHYDDDDYVALNVADELEEEEILSGPEKIEAPREKYHRPRRKKKRKRRKVINTGPQEELVDPEELPPRARWTIVATACLLLTMSLLLVGVTLRMAPIIDDMEAYTSKPVGSSRVSLPLRRFLKLSNIAPALTHIVRVEFLADTVNLQIRAGIPAKKQLHGMTTQSTKSAQGHDINRELCGSSSERMIFHVDDTSFEHSHESSPDYCHQTDNCHRLYPTEDSAALHLQSPDKTGFQLDDHSALYLSSPDDVLQHNASTQSKISNSKQTRNNLELDQRSSRRSSVQSSRSRTNSYSRPTSLGNGRRGSASRRSKSRRMSTTRRKDSVRPVKTEAKDALKIAQEAEDLEQARRHRRIAMIVLGTFLFLLAASVLVVVVTLTHSSFLSPATGSKELAEHRARCK</sequence>
<feature type="compositionally biased region" description="Basic residues" evidence="1">
    <location>
        <begin position="478"/>
        <end position="491"/>
    </location>
</feature>
<protein>
    <submittedName>
        <fullName evidence="3">Uncharacterized protein</fullName>
    </submittedName>
</protein>
<proteinExistence type="predicted"/>
<accession>A0A0L7R4R5</accession>
<feature type="compositionally biased region" description="Polar residues" evidence="1">
    <location>
        <begin position="425"/>
        <end position="442"/>
    </location>
</feature>
<evidence type="ECO:0000256" key="1">
    <source>
        <dbReference type="SAM" id="MobiDB-lite"/>
    </source>
</evidence>
<gene>
    <name evidence="3" type="ORF">WH47_10223</name>
</gene>
<feature type="compositionally biased region" description="Basic residues" evidence="1">
    <location>
        <begin position="78"/>
        <end position="88"/>
    </location>
</feature>
<evidence type="ECO:0000256" key="2">
    <source>
        <dbReference type="SAM" id="Phobius"/>
    </source>
</evidence>
<feature type="region of interest" description="Disordered" evidence="1">
    <location>
        <begin position="45"/>
        <end position="110"/>
    </location>
</feature>
<feature type="region of interest" description="Disordered" evidence="1">
    <location>
        <begin position="196"/>
        <end position="234"/>
    </location>
</feature>
<keyword evidence="2" id="KW-1133">Transmembrane helix</keyword>
<dbReference type="OrthoDB" id="8197295at2759"/>
<keyword evidence="2" id="KW-0812">Transmembrane</keyword>
<dbReference type="Proteomes" id="UP000053825">
    <property type="component" value="Unassembled WGS sequence"/>
</dbReference>
<reference evidence="3 4" key="1">
    <citation type="submission" date="2015-07" db="EMBL/GenBank/DDBJ databases">
        <title>The genome of Habropoda laboriosa.</title>
        <authorList>
            <person name="Pan H."/>
            <person name="Kapheim K."/>
        </authorList>
    </citation>
    <scope>NUCLEOTIDE SEQUENCE [LARGE SCALE GENOMIC DNA]</scope>
    <source>
        <strain evidence="3">0110345459</strain>
    </source>
</reference>